<feature type="compositionally biased region" description="Acidic residues" evidence="1">
    <location>
        <begin position="135"/>
        <end position="157"/>
    </location>
</feature>
<dbReference type="Proteomes" id="UP000813385">
    <property type="component" value="Unassembled WGS sequence"/>
</dbReference>
<evidence type="ECO:0000313" key="3">
    <source>
        <dbReference type="EMBL" id="KAH7374684.1"/>
    </source>
</evidence>
<proteinExistence type="predicted"/>
<feature type="region of interest" description="Disordered" evidence="1">
    <location>
        <begin position="71"/>
        <end position="186"/>
    </location>
</feature>
<feature type="transmembrane region" description="Helical" evidence="2">
    <location>
        <begin position="271"/>
        <end position="292"/>
    </location>
</feature>
<reference evidence="3" key="1">
    <citation type="journal article" date="2021" name="Nat. Commun.">
        <title>Genetic determinants of endophytism in the Arabidopsis root mycobiome.</title>
        <authorList>
            <person name="Mesny F."/>
            <person name="Miyauchi S."/>
            <person name="Thiergart T."/>
            <person name="Pickel B."/>
            <person name="Atanasova L."/>
            <person name="Karlsson M."/>
            <person name="Huettel B."/>
            <person name="Barry K.W."/>
            <person name="Haridas S."/>
            <person name="Chen C."/>
            <person name="Bauer D."/>
            <person name="Andreopoulos W."/>
            <person name="Pangilinan J."/>
            <person name="LaButti K."/>
            <person name="Riley R."/>
            <person name="Lipzen A."/>
            <person name="Clum A."/>
            <person name="Drula E."/>
            <person name="Henrissat B."/>
            <person name="Kohler A."/>
            <person name="Grigoriev I.V."/>
            <person name="Martin F.M."/>
            <person name="Hacquard S."/>
        </authorList>
    </citation>
    <scope>NUCLEOTIDE SEQUENCE</scope>
    <source>
        <strain evidence="3">MPI-CAGE-AT-0016</strain>
    </source>
</reference>
<sequence length="626" mass="68426">MERQPHQATLDDDAPNTDTTTTVPNPDSPTPPPEANTTSRPTQSSLSISEPTLRFPRPTVNQHLASWISSSQPDIMSPSSHPVEDSGLSESTYEFITTDDESQDGIATESLQSFGESRPDDVRSLAGSERSESGIDTDSESEDEEHNEDDEEEEQNEEDTRSQASSIQYTEETLNSPSPRLPTHSDVLSLDDETVHLSVESNLKAGETPPSDSKPFVLASIVPGFENIRRSVASLVIERDGGGKESDSFVTKTKKLATDLKQKVHDSWREILLVLLRIFSWVLVAFMVGSTITNLRLYQAESAPADVIATTSTVVATTSVQPASDTINLTTSTSTALQIPRVNALTTNSAIIPFSNLLPDIAPDAAKVPVCSAGIHSTNEILIKMPLSTKTTWLAKDSITIDVLRDGQAVRTRFSSIDEGLIIEIPYREAYGIINVRVVTSRRPKVNETFDVDFGTTLLGKALNIADVVKVKTAETADEVGKRATAAGESIVSGVKGTSGWVGSEMASTTDYLKTVISKEKAMATETWKQAQLGLKQARHQLQDSADLAQLNILRAQITSRLWWLKMQFKTAEADAYKLKAKTHLAEQYANLRRAMQERRTPEKVAECQPTGFWARHKCAGSAPRS</sequence>
<feature type="compositionally biased region" description="Polar residues" evidence="1">
    <location>
        <begin position="38"/>
        <end position="50"/>
    </location>
</feature>
<keyword evidence="4" id="KW-1185">Reference proteome</keyword>
<protein>
    <submittedName>
        <fullName evidence="3">Uncharacterized protein</fullName>
    </submittedName>
</protein>
<keyword evidence="2" id="KW-0472">Membrane</keyword>
<accession>A0A8K0TQZ7</accession>
<name>A0A8K0TQZ7_9PEZI</name>
<keyword evidence="2" id="KW-1133">Transmembrane helix</keyword>
<evidence type="ECO:0000256" key="2">
    <source>
        <dbReference type="SAM" id="Phobius"/>
    </source>
</evidence>
<gene>
    <name evidence="3" type="ORF">B0T11DRAFT_2600</name>
</gene>
<dbReference type="AlphaFoldDB" id="A0A8K0TQZ7"/>
<feature type="compositionally biased region" description="Polar residues" evidence="1">
    <location>
        <begin position="162"/>
        <end position="178"/>
    </location>
</feature>
<feature type="compositionally biased region" description="Low complexity" evidence="1">
    <location>
        <begin position="71"/>
        <end position="80"/>
    </location>
</feature>
<feature type="region of interest" description="Disordered" evidence="1">
    <location>
        <begin position="1"/>
        <end position="58"/>
    </location>
</feature>
<feature type="compositionally biased region" description="Basic and acidic residues" evidence="1">
    <location>
        <begin position="117"/>
        <end position="133"/>
    </location>
</feature>
<dbReference type="EMBL" id="JAGPXD010000001">
    <property type="protein sequence ID" value="KAH7374684.1"/>
    <property type="molecule type" value="Genomic_DNA"/>
</dbReference>
<comment type="caution">
    <text evidence="3">The sequence shown here is derived from an EMBL/GenBank/DDBJ whole genome shotgun (WGS) entry which is preliminary data.</text>
</comment>
<evidence type="ECO:0000313" key="4">
    <source>
        <dbReference type="Proteomes" id="UP000813385"/>
    </source>
</evidence>
<organism evidence="3 4">
    <name type="scientific">Plectosphaerella cucumerina</name>
    <dbReference type="NCBI Taxonomy" id="40658"/>
    <lineage>
        <taxon>Eukaryota</taxon>
        <taxon>Fungi</taxon>
        <taxon>Dikarya</taxon>
        <taxon>Ascomycota</taxon>
        <taxon>Pezizomycotina</taxon>
        <taxon>Sordariomycetes</taxon>
        <taxon>Hypocreomycetidae</taxon>
        <taxon>Glomerellales</taxon>
        <taxon>Plectosphaerellaceae</taxon>
        <taxon>Plectosphaerella</taxon>
    </lineage>
</organism>
<keyword evidence="2" id="KW-0812">Transmembrane</keyword>
<dbReference type="OrthoDB" id="4925544at2759"/>
<feature type="compositionally biased region" description="Low complexity" evidence="1">
    <location>
        <begin position="16"/>
        <end position="25"/>
    </location>
</feature>
<evidence type="ECO:0000256" key="1">
    <source>
        <dbReference type="SAM" id="MobiDB-lite"/>
    </source>
</evidence>